<gene>
    <name evidence="2" type="ORF">PHATRDRAFT_42722</name>
</gene>
<evidence type="ECO:0000313" key="3">
    <source>
        <dbReference type="Proteomes" id="UP000000759"/>
    </source>
</evidence>
<dbReference type="EMBL" id="CM000605">
    <property type="protein sequence ID" value="EEC51648.1"/>
    <property type="molecule type" value="Genomic_DNA"/>
</dbReference>
<dbReference type="PaxDb" id="2850-Phatr42722"/>
<dbReference type="GeneID" id="7196358"/>
<accession>B7FPB1</accession>
<dbReference type="OrthoDB" id="49588at2759"/>
<proteinExistence type="predicted"/>
<evidence type="ECO:0000256" key="1">
    <source>
        <dbReference type="SAM" id="MobiDB-lite"/>
    </source>
</evidence>
<dbReference type="PANTHER" id="PTHR35213">
    <property type="entry name" value="RING-TYPE DOMAIN-CONTAINING PROTEIN-RELATED"/>
    <property type="match status" value="1"/>
</dbReference>
<name>B7FPB1_PHATC</name>
<feature type="compositionally biased region" description="Low complexity" evidence="1">
    <location>
        <begin position="593"/>
        <end position="611"/>
    </location>
</feature>
<evidence type="ECO:0000313" key="2">
    <source>
        <dbReference type="EMBL" id="EEC51648.1"/>
    </source>
</evidence>
<feature type="compositionally biased region" description="Polar residues" evidence="1">
    <location>
        <begin position="612"/>
        <end position="622"/>
    </location>
</feature>
<dbReference type="AlphaFoldDB" id="B7FPB1"/>
<dbReference type="Proteomes" id="UP000000759">
    <property type="component" value="Chromosome 1"/>
</dbReference>
<protein>
    <submittedName>
        <fullName evidence="2">Uncharacterized protein</fullName>
    </submittedName>
</protein>
<dbReference type="InParanoid" id="B7FPB1"/>
<dbReference type="eggNOG" id="ENOG502TAUS">
    <property type="taxonomic scope" value="Eukaryota"/>
</dbReference>
<organism evidence="2 3">
    <name type="scientific">Phaeodactylum tricornutum (strain CCAP 1055/1)</name>
    <dbReference type="NCBI Taxonomy" id="556484"/>
    <lineage>
        <taxon>Eukaryota</taxon>
        <taxon>Sar</taxon>
        <taxon>Stramenopiles</taxon>
        <taxon>Ochrophyta</taxon>
        <taxon>Bacillariophyta</taxon>
        <taxon>Bacillariophyceae</taxon>
        <taxon>Bacillariophycidae</taxon>
        <taxon>Naviculales</taxon>
        <taxon>Phaeodactylaceae</taxon>
        <taxon>Phaeodactylum</taxon>
    </lineage>
</organism>
<dbReference type="RefSeq" id="XP_002177185.1">
    <property type="nucleotide sequence ID" value="XM_002177149.1"/>
</dbReference>
<dbReference type="STRING" id="556484.B7FPB1"/>
<reference evidence="3" key="2">
    <citation type="submission" date="2008-08" db="EMBL/GenBank/DDBJ databases">
        <authorList>
            <consortium name="Diatom Consortium"/>
            <person name="Grigoriev I."/>
            <person name="Grimwood J."/>
            <person name="Kuo A."/>
            <person name="Otillar R.P."/>
            <person name="Salamov A."/>
            <person name="Detter J.C."/>
            <person name="Lindquist E."/>
            <person name="Shapiro H."/>
            <person name="Lucas S."/>
            <person name="Glavina del Rio T."/>
            <person name="Pitluck S."/>
            <person name="Rokhsar D."/>
            <person name="Bowler C."/>
        </authorList>
    </citation>
    <scope>GENOME REANNOTATION</scope>
    <source>
        <strain evidence="3">CCAP 1055/1</strain>
    </source>
</reference>
<dbReference type="KEGG" id="pti:PHATRDRAFT_42722"/>
<dbReference type="PANTHER" id="PTHR35213:SF3">
    <property type="entry name" value="MYB-LIKE DOMAIN-CONTAINING PROTEIN"/>
    <property type="match status" value="1"/>
</dbReference>
<feature type="region of interest" description="Disordered" evidence="1">
    <location>
        <begin position="588"/>
        <end position="645"/>
    </location>
</feature>
<sequence>MSGSSSSWTLAPKPLASKRGTSDSINRATALSHIQRYPQPQLPAIAQPQNSSALLTSFPSSIYCYNQPESSTHAAFQKTLGRHHYRLPKASRIPAVFEGKRFRSGKWISEEETYADVLIDLFQKGRIKDCENGTTLRAFLGQKLHCAPMRISKKYAGKGIGKMIYLLKRTGVVDVSEDDQAQSDKQLKDAEDEFYKAVVPGIELSKKYPSHTGSVIPTFRGLAPLIPPGIIPYQLPSYGSNPSACPALENADSPLETADHTKQLHLSYLHALQQTNESLATAGPKDLMDPALKKTIPMPYAWPLQVLPTPTASLTVSKPCQRSQSIATEIPATANSSGPHSLPEFTDFLSVFDSVTKEEGSRVTGKECFPEVAMHTAPQYSPPFTSRSFDDLHRFLGKDLEDNSNLSLPLQAQEETVVPCGTLSPKANNDIEPKVTNLDTMALFSADSYAMFAQESALAMSQHSAYLHPSTDDVSKIDTSGLDTIVKEHYGLMMRNEVNNYLHTFQNQNPEEEPRPSPATQIKSSIMVEGTQQATQPGSYLCYNAPQSSSTYRKAVGNPLTRFAPMSRLFVDKHDKSAIVSGSDASISATDFSSTEGTSGSGASSGYSDGTYNESETGSSDGTSDEGRCFKKRRHSVLLKEPSES</sequence>
<keyword evidence="3" id="KW-1185">Reference proteome</keyword>
<feature type="region of interest" description="Disordered" evidence="1">
    <location>
        <begin position="1"/>
        <end position="24"/>
    </location>
</feature>
<reference evidence="2 3" key="1">
    <citation type="journal article" date="2008" name="Nature">
        <title>The Phaeodactylum genome reveals the evolutionary history of diatom genomes.</title>
        <authorList>
            <person name="Bowler C."/>
            <person name="Allen A.E."/>
            <person name="Badger J.H."/>
            <person name="Grimwood J."/>
            <person name="Jabbari K."/>
            <person name="Kuo A."/>
            <person name="Maheswari U."/>
            <person name="Martens C."/>
            <person name="Maumus F."/>
            <person name="Otillar R.P."/>
            <person name="Rayko E."/>
            <person name="Salamov A."/>
            <person name="Vandepoele K."/>
            <person name="Beszteri B."/>
            <person name="Gruber A."/>
            <person name="Heijde M."/>
            <person name="Katinka M."/>
            <person name="Mock T."/>
            <person name="Valentin K."/>
            <person name="Verret F."/>
            <person name="Berges J.A."/>
            <person name="Brownlee C."/>
            <person name="Cadoret J.P."/>
            <person name="Chiovitti A."/>
            <person name="Choi C.J."/>
            <person name="Coesel S."/>
            <person name="De Martino A."/>
            <person name="Detter J.C."/>
            <person name="Durkin C."/>
            <person name="Falciatore A."/>
            <person name="Fournet J."/>
            <person name="Haruta M."/>
            <person name="Huysman M.J."/>
            <person name="Jenkins B.D."/>
            <person name="Jiroutova K."/>
            <person name="Jorgensen R.E."/>
            <person name="Joubert Y."/>
            <person name="Kaplan A."/>
            <person name="Kroger N."/>
            <person name="Kroth P.G."/>
            <person name="La Roche J."/>
            <person name="Lindquist E."/>
            <person name="Lommer M."/>
            <person name="Martin-Jezequel V."/>
            <person name="Lopez P.J."/>
            <person name="Lucas S."/>
            <person name="Mangogna M."/>
            <person name="McGinnis K."/>
            <person name="Medlin L.K."/>
            <person name="Montsant A."/>
            <person name="Oudot-Le Secq M.P."/>
            <person name="Napoli C."/>
            <person name="Obornik M."/>
            <person name="Parker M.S."/>
            <person name="Petit J.L."/>
            <person name="Porcel B.M."/>
            <person name="Poulsen N."/>
            <person name="Robison M."/>
            <person name="Rychlewski L."/>
            <person name="Rynearson T.A."/>
            <person name="Schmutz J."/>
            <person name="Shapiro H."/>
            <person name="Siaut M."/>
            <person name="Stanley M."/>
            <person name="Sussman M.R."/>
            <person name="Taylor A.R."/>
            <person name="Vardi A."/>
            <person name="von Dassow P."/>
            <person name="Vyverman W."/>
            <person name="Willis A."/>
            <person name="Wyrwicz L.S."/>
            <person name="Rokhsar D.S."/>
            <person name="Weissenbach J."/>
            <person name="Armbrust E.V."/>
            <person name="Green B.R."/>
            <person name="Van de Peer Y."/>
            <person name="Grigoriev I.V."/>
        </authorList>
    </citation>
    <scope>NUCLEOTIDE SEQUENCE [LARGE SCALE GENOMIC DNA]</scope>
    <source>
        <strain evidence="2 3">CCAP 1055/1</strain>
    </source>
</reference>
<dbReference type="HOGENOM" id="CLU_424838_0_0_1"/>